<keyword evidence="2" id="KW-1134">Transmembrane beta strand</keyword>
<evidence type="ECO:0000256" key="1">
    <source>
        <dbReference type="ARBA" id="ARBA00007613"/>
    </source>
</evidence>
<gene>
    <name evidence="4" type="ORF">MTUNDRAET4_0225</name>
</gene>
<feature type="transmembrane region" description="Helical" evidence="3">
    <location>
        <begin position="72"/>
        <end position="90"/>
    </location>
</feature>
<proteinExistence type="inferred from homology"/>
<dbReference type="KEGG" id="mtun:MTUNDRAET4_0225"/>
<organism evidence="4 5">
    <name type="scientific">Methylocella tundrae</name>
    <dbReference type="NCBI Taxonomy" id="227605"/>
    <lineage>
        <taxon>Bacteria</taxon>
        <taxon>Pseudomonadati</taxon>
        <taxon>Pseudomonadota</taxon>
        <taxon>Alphaproteobacteria</taxon>
        <taxon>Hyphomicrobiales</taxon>
        <taxon>Beijerinckiaceae</taxon>
        <taxon>Methylocella</taxon>
    </lineage>
</organism>
<dbReference type="GO" id="GO:0005886">
    <property type="term" value="C:plasma membrane"/>
    <property type="evidence" value="ECO:0007669"/>
    <property type="project" value="UniProtKB-SubCell"/>
</dbReference>
<keyword evidence="2" id="KW-0564">Palmitate</keyword>
<keyword evidence="2" id="KW-0449">Lipoprotein</keyword>
<dbReference type="Pfam" id="PF02321">
    <property type="entry name" value="OEP"/>
    <property type="match status" value="2"/>
</dbReference>
<dbReference type="Proteomes" id="UP000294360">
    <property type="component" value="Chromosome"/>
</dbReference>
<dbReference type="GO" id="GO:0015562">
    <property type="term" value="F:efflux transmembrane transporter activity"/>
    <property type="evidence" value="ECO:0007669"/>
    <property type="project" value="InterPro"/>
</dbReference>
<accession>A0A4U8YVZ5</accession>
<dbReference type="PANTHER" id="PTHR30203">
    <property type="entry name" value="OUTER MEMBRANE CATION EFFLUX PROTEIN"/>
    <property type="match status" value="1"/>
</dbReference>
<keyword evidence="2 3" id="KW-0472">Membrane</keyword>
<comment type="subcellular location">
    <subcellularLocation>
        <location evidence="2">Cell membrane</location>
        <topology evidence="2">Lipid-anchor</topology>
    </subcellularLocation>
</comment>
<evidence type="ECO:0000313" key="5">
    <source>
        <dbReference type="Proteomes" id="UP000294360"/>
    </source>
</evidence>
<dbReference type="SUPFAM" id="SSF56954">
    <property type="entry name" value="Outer membrane efflux proteins (OEP)"/>
    <property type="match status" value="1"/>
</dbReference>
<protein>
    <submittedName>
        <fullName evidence="4">Transporter</fullName>
    </submittedName>
</protein>
<comment type="similarity">
    <text evidence="1 2">Belongs to the outer membrane factor (OMF) (TC 1.B.17) family.</text>
</comment>
<dbReference type="NCBIfam" id="TIGR01845">
    <property type="entry name" value="outer_NodT"/>
    <property type="match status" value="1"/>
</dbReference>
<dbReference type="Gene3D" id="2.20.200.10">
    <property type="entry name" value="Outer membrane efflux proteins (OEP)"/>
    <property type="match status" value="1"/>
</dbReference>
<keyword evidence="2 3" id="KW-0812">Transmembrane</keyword>
<dbReference type="InterPro" id="IPR010131">
    <property type="entry name" value="MdtP/NodT-like"/>
</dbReference>
<dbReference type="PANTHER" id="PTHR30203:SF33">
    <property type="entry name" value="BLR4455 PROTEIN"/>
    <property type="match status" value="1"/>
</dbReference>
<evidence type="ECO:0000313" key="4">
    <source>
        <dbReference type="EMBL" id="VFU07118.1"/>
    </source>
</evidence>
<name>A0A4U8YVZ5_METTU</name>
<sequence>MAKLDAYSSSAGCIALEERFRPQETRRHAKAGASGRRGRLMPRPAGHWLRLQPQPGCTGDILRVSERRVKTLLAYPALLLGMGLAVGLSACTVGPDYIKPPAPEPARYKELKGWKVATPLDAADRGPWWAAFRDAKLNELESQVVVSNQTVIGAEAAYRTAQALVREAQAGLFPTVAVNYSATGTHNGSKTSGFTGTSSTLVTSDLSASAAWTLDVWGQIRRSVESNVAGAQLSAADFANATLSTQSLLGIAYFNLRAADALQDLLNRTAQSYQKTLEITQHQYSAGTVSKADVATAQAQLLNTQAQAINVGISRAQYEHAIAVLIGKPPAEVTIARNAFKNALPAIPVSVPSILLERRPDIAAAERSMQAQNALIGVAIGAYYPTISLSGAFGFAGRGPLAVSLANEAWSLGAAAVQTTFDGGLRSATVDAARATYDQSVANYRQTVLSAFQGVEDQLAALRILAQQAKVQDAAVKAAQEEVDVLLNQYAAGTVAFTAVVVAEAQLLSNQESALTIRQDRFLASVQLIEALGGGWDVALLPSSVALEDANPLIPHF</sequence>
<dbReference type="InterPro" id="IPR003423">
    <property type="entry name" value="OMP_efflux"/>
</dbReference>
<dbReference type="AlphaFoldDB" id="A0A4U8YVZ5"/>
<keyword evidence="3" id="KW-1133">Transmembrane helix</keyword>
<evidence type="ECO:0000256" key="3">
    <source>
        <dbReference type="SAM" id="Phobius"/>
    </source>
</evidence>
<dbReference type="EMBL" id="LR536450">
    <property type="protein sequence ID" value="VFU07118.1"/>
    <property type="molecule type" value="Genomic_DNA"/>
</dbReference>
<evidence type="ECO:0000256" key="2">
    <source>
        <dbReference type="RuleBase" id="RU362097"/>
    </source>
</evidence>
<dbReference type="Gene3D" id="1.20.1600.10">
    <property type="entry name" value="Outer membrane efflux proteins (OEP)"/>
    <property type="match status" value="1"/>
</dbReference>
<reference evidence="4 5" key="1">
    <citation type="submission" date="2019-03" db="EMBL/GenBank/DDBJ databases">
        <authorList>
            <person name="Kox A.R. M."/>
        </authorList>
    </citation>
    <scope>NUCLEOTIDE SEQUENCE [LARGE SCALE GENOMIC DNA]</scope>
    <source>
        <strain evidence="4">MTUNDRAET4 annotated genome</strain>
    </source>
</reference>